<feature type="region of interest" description="Disordered" evidence="1">
    <location>
        <begin position="1"/>
        <end position="40"/>
    </location>
</feature>
<proteinExistence type="predicted"/>
<feature type="compositionally biased region" description="Polar residues" evidence="1">
    <location>
        <begin position="23"/>
        <end position="37"/>
    </location>
</feature>
<gene>
    <name evidence="2" type="ORF">AF332_15655</name>
</gene>
<dbReference type="Proteomes" id="UP000037109">
    <property type="component" value="Unassembled WGS sequence"/>
</dbReference>
<dbReference type="AlphaFoldDB" id="A0A0M0GDW1"/>
<accession>A0A0M0GDW1</accession>
<keyword evidence="3" id="KW-1185">Reference proteome</keyword>
<dbReference type="PATRIC" id="fig|1459.3.peg.3394"/>
<protein>
    <submittedName>
        <fullName evidence="2">Uncharacterized protein</fullName>
    </submittedName>
</protein>
<evidence type="ECO:0000256" key="1">
    <source>
        <dbReference type="SAM" id="MobiDB-lite"/>
    </source>
</evidence>
<comment type="caution">
    <text evidence="2">The sequence shown here is derived from an EMBL/GenBank/DDBJ whole genome shotgun (WGS) entry which is preliminary data.</text>
</comment>
<evidence type="ECO:0000313" key="3">
    <source>
        <dbReference type="Proteomes" id="UP000037109"/>
    </source>
</evidence>
<dbReference type="EMBL" id="LGUF01000007">
    <property type="protein sequence ID" value="KON88105.1"/>
    <property type="molecule type" value="Genomic_DNA"/>
</dbReference>
<reference evidence="3" key="1">
    <citation type="submission" date="2015-07" db="EMBL/GenBank/DDBJ databases">
        <title>Fjat-10036 dsm4.</title>
        <authorList>
            <person name="Liu B."/>
            <person name="Wang J."/>
            <person name="Zhu Y."/>
            <person name="Liu G."/>
            <person name="Chen Q."/>
            <person name="Chen Z."/>
            <person name="Lan J."/>
            <person name="Che J."/>
            <person name="Ge C."/>
            <person name="Shi H."/>
            <person name="Pan Z."/>
            <person name="Liu X."/>
        </authorList>
    </citation>
    <scope>NUCLEOTIDE SEQUENCE [LARGE SCALE GENOMIC DNA]</scope>
    <source>
        <strain evidence="3">DSM 4</strain>
    </source>
</reference>
<sequence length="59" mass="6545">MQVSTNQEQGKKQNKPPRLFQKNKIQSFTTKNNNGNTAVMKKGSCQNLNLLALSKIVPG</sequence>
<name>A0A0M0GDW1_SPOGL</name>
<organism evidence="2 3">
    <name type="scientific">Sporosarcina globispora</name>
    <name type="common">Bacillus globisporus</name>
    <dbReference type="NCBI Taxonomy" id="1459"/>
    <lineage>
        <taxon>Bacteria</taxon>
        <taxon>Bacillati</taxon>
        <taxon>Bacillota</taxon>
        <taxon>Bacilli</taxon>
        <taxon>Bacillales</taxon>
        <taxon>Caryophanaceae</taxon>
        <taxon>Sporosarcina</taxon>
    </lineage>
</organism>
<evidence type="ECO:0000313" key="2">
    <source>
        <dbReference type="EMBL" id="KON88105.1"/>
    </source>
</evidence>